<reference evidence="4" key="1">
    <citation type="submission" date="2021-08" db="EMBL/GenBank/DDBJ databases">
        <title>WGS assembly of Ceratopteris richardii.</title>
        <authorList>
            <person name="Marchant D.B."/>
            <person name="Chen G."/>
            <person name="Jenkins J."/>
            <person name="Shu S."/>
            <person name="Leebens-Mack J."/>
            <person name="Grimwood J."/>
            <person name="Schmutz J."/>
            <person name="Soltis P."/>
            <person name="Soltis D."/>
            <person name="Chen Z.-H."/>
        </authorList>
    </citation>
    <scope>NUCLEOTIDE SEQUENCE</scope>
    <source>
        <strain evidence="4">Whitten #5841</strain>
        <tissue evidence="4">Leaf</tissue>
    </source>
</reference>
<dbReference type="Proteomes" id="UP000825935">
    <property type="component" value="Chromosome 15"/>
</dbReference>
<feature type="region of interest" description="Disordered" evidence="2">
    <location>
        <begin position="94"/>
        <end position="115"/>
    </location>
</feature>
<keyword evidence="3" id="KW-0472">Membrane</keyword>
<proteinExistence type="predicted"/>
<protein>
    <submittedName>
        <fullName evidence="4">Uncharacterized protein</fullName>
    </submittedName>
</protein>
<dbReference type="EMBL" id="CM035420">
    <property type="protein sequence ID" value="KAH7405255.1"/>
    <property type="molecule type" value="Genomic_DNA"/>
</dbReference>
<comment type="caution">
    <text evidence="4">The sequence shown here is derived from an EMBL/GenBank/DDBJ whole genome shotgun (WGS) entry which is preliminary data.</text>
</comment>
<evidence type="ECO:0000256" key="2">
    <source>
        <dbReference type="SAM" id="MobiDB-lite"/>
    </source>
</evidence>
<organism evidence="4 5">
    <name type="scientific">Ceratopteris richardii</name>
    <name type="common">Triangle waterfern</name>
    <dbReference type="NCBI Taxonomy" id="49495"/>
    <lineage>
        <taxon>Eukaryota</taxon>
        <taxon>Viridiplantae</taxon>
        <taxon>Streptophyta</taxon>
        <taxon>Embryophyta</taxon>
        <taxon>Tracheophyta</taxon>
        <taxon>Polypodiopsida</taxon>
        <taxon>Polypodiidae</taxon>
        <taxon>Polypodiales</taxon>
        <taxon>Pteridineae</taxon>
        <taxon>Pteridaceae</taxon>
        <taxon>Parkerioideae</taxon>
        <taxon>Ceratopteris</taxon>
    </lineage>
</organism>
<gene>
    <name evidence="4" type="ORF">KP509_15G062700</name>
</gene>
<accession>A0A8T2T429</accession>
<keyword evidence="5" id="KW-1185">Reference proteome</keyword>
<feature type="transmembrane region" description="Helical" evidence="3">
    <location>
        <begin position="37"/>
        <end position="55"/>
    </location>
</feature>
<evidence type="ECO:0000313" key="4">
    <source>
        <dbReference type="EMBL" id="KAH7405255.1"/>
    </source>
</evidence>
<feature type="coiled-coil region" evidence="1">
    <location>
        <begin position="54"/>
        <end position="81"/>
    </location>
</feature>
<keyword evidence="1" id="KW-0175">Coiled coil</keyword>
<evidence type="ECO:0000313" key="5">
    <source>
        <dbReference type="Proteomes" id="UP000825935"/>
    </source>
</evidence>
<name>A0A8T2T429_CERRI</name>
<dbReference type="AlphaFoldDB" id="A0A8T2T429"/>
<evidence type="ECO:0000256" key="3">
    <source>
        <dbReference type="SAM" id="Phobius"/>
    </source>
</evidence>
<dbReference type="OrthoDB" id="1972890at2759"/>
<keyword evidence="3" id="KW-0812">Transmembrane</keyword>
<evidence type="ECO:0000256" key="1">
    <source>
        <dbReference type="SAM" id="Coils"/>
    </source>
</evidence>
<keyword evidence="3" id="KW-1133">Transmembrane helix</keyword>
<feature type="compositionally biased region" description="Basic and acidic residues" evidence="2">
    <location>
        <begin position="104"/>
        <end position="115"/>
    </location>
</feature>
<sequence>MDTSSTVGASSAKAAEKANGPGFFRLLAQNASKNKQGFVFIMLAGSCFFLSMSMLDSKRQLQKLEDQYMSIKSENDELRNTIESLSSILYDEKVPSGTGVSKTTKSESDKKSFMI</sequence>